<keyword evidence="1 6" id="KW-0004">4Fe-4S</keyword>
<evidence type="ECO:0000256" key="1">
    <source>
        <dbReference type="ARBA" id="ARBA00022485"/>
    </source>
</evidence>
<evidence type="ECO:0000313" key="9">
    <source>
        <dbReference type="Proteomes" id="UP000197019"/>
    </source>
</evidence>
<gene>
    <name evidence="8" type="ORF">CEK71_14660</name>
</gene>
<proteinExistence type="predicted"/>
<keyword evidence="4 6" id="KW-0408">Iron</keyword>
<dbReference type="RefSeq" id="WP_088620079.1">
    <property type="nucleotide sequence ID" value="NZ_CP022129.1"/>
</dbReference>
<sequence>MFEFMDFNANPANLTSGPYIPDAGECLRCGLCVSTCPTFRLQSINEETPRQRLRTISKITVENQTISTQEREHLDNCLQCRACEAICPSQVAYGDLFDQTQALLAKTPPWQKKLAFWFIAHKAWRNRLLPLLSGYLKSGLQKPLRRSGLLDALGCRNAESLLTPPALTPLKAYYPSPQPVRGTVALFTGCLAEYFDRTTLQAATRLLNAIGYDVTVPAQQVCCGAIHQHNGAYATDLIEQNLKVFNALAVDAVVYAASGCGAMLDSYKSADSEAARQFQHRLQDINAFLLQHWPDSLQLRPLGQTVAVHEPCSQRHVLKNQQNVYKLLQKIPGLTVLPLADNAICCGAGGSYMLTHPDNAAQLRKLKQQAIANTPADGTVSSNFGCTIFLNAYGLNIGNPLQLLAQQLPL</sequence>
<dbReference type="EC" id="1.1.99.14" evidence="6"/>
<protein>
    <recommendedName>
        <fullName evidence="6">Glycolate oxidase iron-sulfur subunit</fullName>
        <ecNumber evidence="6">1.1.99.14</ecNumber>
    </recommendedName>
</protein>
<dbReference type="InterPro" id="IPR004017">
    <property type="entry name" value="Cys_rich_dom"/>
</dbReference>
<dbReference type="InterPro" id="IPR017896">
    <property type="entry name" value="4Fe4S_Fe-S-bd"/>
</dbReference>
<keyword evidence="5 6" id="KW-0411">Iron-sulfur</keyword>
<evidence type="ECO:0000313" key="8">
    <source>
        <dbReference type="EMBL" id="ASF47207.1"/>
    </source>
</evidence>
<dbReference type="GO" id="GO:0051539">
    <property type="term" value="F:4 iron, 4 sulfur cluster binding"/>
    <property type="evidence" value="ECO:0007669"/>
    <property type="project" value="UniProtKB-UniRule"/>
</dbReference>
<keyword evidence="2 6" id="KW-0479">Metal-binding</keyword>
<keyword evidence="6" id="KW-0249">Electron transport</keyword>
<evidence type="ECO:0000256" key="6">
    <source>
        <dbReference type="PIRNR" id="PIRNR000139"/>
    </source>
</evidence>
<dbReference type="InterPro" id="IPR012257">
    <property type="entry name" value="Glc_ox_4Fe-4S"/>
</dbReference>
<dbReference type="PANTHER" id="PTHR32479">
    <property type="entry name" value="GLYCOLATE OXIDASE IRON-SULFUR SUBUNIT"/>
    <property type="match status" value="1"/>
</dbReference>
<evidence type="ECO:0000256" key="3">
    <source>
        <dbReference type="ARBA" id="ARBA00022737"/>
    </source>
</evidence>
<comment type="catalytic activity">
    <reaction evidence="6">
        <text>(R)-lactate + A = pyruvate + AH2</text>
        <dbReference type="Rhea" id="RHEA:15089"/>
        <dbReference type="ChEBI" id="CHEBI:13193"/>
        <dbReference type="ChEBI" id="CHEBI:15361"/>
        <dbReference type="ChEBI" id="CHEBI:16004"/>
        <dbReference type="ChEBI" id="CHEBI:17499"/>
    </reaction>
</comment>
<dbReference type="AlphaFoldDB" id="A0A1Z4C0Z2"/>
<organism evidence="8 9">
    <name type="scientific">Methylovulum psychrotolerans</name>
    <dbReference type="NCBI Taxonomy" id="1704499"/>
    <lineage>
        <taxon>Bacteria</taxon>
        <taxon>Pseudomonadati</taxon>
        <taxon>Pseudomonadota</taxon>
        <taxon>Gammaproteobacteria</taxon>
        <taxon>Methylococcales</taxon>
        <taxon>Methylococcaceae</taxon>
        <taxon>Methylovulum</taxon>
    </lineage>
</organism>
<dbReference type="PROSITE" id="PS51379">
    <property type="entry name" value="4FE4S_FER_2"/>
    <property type="match status" value="2"/>
</dbReference>
<keyword evidence="3" id="KW-0677">Repeat</keyword>
<feature type="domain" description="4Fe-4S ferredoxin-type" evidence="7">
    <location>
        <begin position="16"/>
        <end position="47"/>
    </location>
</feature>
<dbReference type="Gene3D" id="1.10.1060.10">
    <property type="entry name" value="Alpha-helical ferredoxin"/>
    <property type="match status" value="1"/>
</dbReference>
<evidence type="ECO:0000256" key="4">
    <source>
        <dbReference type="ARBA" id="ARBA00023004"/>
    </source>
</evidence>
<comment type="catalytic activity">
    <reaction evidence="6">
        <text>glycolate + A = glyoxylate + AH2</text>
        <dbReference type="Rhea" id="RHEA:21264"/>
        <dbReference type="ChEBI" id="CHEBI:13193"/>
        <dbReference type="ChEBI" id="CHEBI:17499"/>
        <dbReference type="ChEBI" id="CHEBI:29805"/>
        <dbReference type="ChEBI" id="CHEBI:36655"/>
        <dbReference type="EC" id="1.1.99.14"/>
    </reaction>
</comment>
<keyword evidence="6" id="KW-0813">Transport</keyword>
<accession>A0A1Z4C0Z2</accession>
<dbReference type="GO" id="GO:0046872">
    <property type="term" value="F:metal ion binding"/>
    <property type="evidence" value="ECO:0007669"/>
    <property type="project" value="UniProtKB-UniRule"/>
</dbReference>
<feature type="domain" description="4Fe-4S ferredoxin-type" evidence="7">
    <location>
        <begin position="67"/>
        <end position="97"/>
    </location>
</feature>
<dbReference type="SUPFAM" id="SSF54862">
    <property type="entry name" value="4Fe-4S ferredoxins"/>
    <property type="match status" value="1"/>
</dbReference>
<dbReference type="Pfam" id="PF02754">
    <property type="entry name" value="CCG"/>
    <property type="match status" value="2"/>
</dbReference>
<dbReference type="Pfam" id="PF13183">
    <property type="entry name" value="Fer4_8"/>
    <property type="match status" value="1"/>
</dbReference>
<dbReference type="InterPro" id="IPR017900">
    <property type="entry name" value="4Fe4S_Fe_S_CS"/>
</dbReference>
<evidence type="ECO:0000256" key="2">
    <source>
        <dbReference type="ARBA" id="ARBA00022723"/>
    </source>
</evidence>
<evidence type="ECO:0000259" key="7">
    <source>
        <dbReference type="PROSITE" id="PS51379"/>
    </source>
</evidence>
<dbReference type="OrthoDB" id="9765258at2"/>
<comment type="cofactor">
    <cofactor evidence="6">
        <name>[4Fe-4S] cluster</name>
        <dbReference type="ChEBI" id="CHEBI:49883"/>
    </cofactor>
    <text evidence="6">Binds 2 [4Fe-4S] clusters.</text>
</comment>
<dbReference type="KEGG" id="mpsy:CEK71_14660"/>
<dbReference type="PIRSF" id="PIRSF000139">
    <property type="entry name" value="Glc_ox_4Fe-4S"/>
    <property type="match status" value="1"/>
</dbReference>
<dbReference type="GO" id="GO:0019154">
    <property type="term" value="F:glycolate dehydrogenase activity"/>
    <property type="evidence" value="ECO:0007669"/>
    <property type="project" value="UniProtKB-EC"/>
</dbReference>
<reference evidence="8 9" key="1">
    <citation type="submission" date="2017-06" db="EMBL/GenBank/DDBJ databases">
        <title>Genome Sequencing of the methanotroph Methylovulum psychrotolerants str. HV10-M2 isolated from a high-altitude environment.</title>
        <authorList>
            <person name="Mateos-Rivera A."/>
        </authorList>
    </citation>
    <scope>NUCLEOTIDE SEQUENCE [LARGE SCALE GENOMIC DNA]</scope>
    <source>
        <strain evidence="8 9">HV10_M2</strain>
    </source>
</reference>
<comment type="function">
    <text evidence="6">Component of a complex that catalyzes the oxidation of glycolate to glyoxylate.</text>
</comment>
<dbReference type="PANTHER" id="PTHR32479:SF17">
    <property type="entry name" value="GLYCOLATE OXIDASE IRON-SULFUR SUBUNIT"/>
    <property type="match status" value="1"/>
</dbReference>
<name>A0A1Z4C0Z2_9GAMM</name>
<dbReference type="InterPro" id="IPR009051">
    <property type="entry name" value="Helical_ferredxn"/>
</dbReference>
<keyword evidence="9" id="KW-1185">Reference proteome</keyword>
<evidence type="ECO:0000256" key="5">
    <source>
        <dbReference type="ARBA" id="ARBA00023014"/>
    </source>
</evidence>
<dbReference type="EMBL" id="CP022129">
    <property type="protein sequence ID" value="ASF47207.1"/>
    <property type="molecule type" value="Genomic_DNA"/>
</dbReference>
<dbReference type="Proteomes" id="UP000197019">
    <property type="component" value="Chromosome"/>
</dbReference>
<dbReference type="PROSITE" id="PS00198">
    <property type="entry name" value="4FE4S_FER_1"/>
    <property type="match status" value="2"/>
</dbReference>